<dbReference type="Gene3D" id="3.40.50.2000">
    <property type="entry name" value="Glycogen Phosphorylase B"/>
    <property type="match status" value="1"/>
</dbReference>
<organism evidence="1 2">
    <name type="scientific">Flagellimonas olearia</name>
    <dbReference type="NCBI Taxonomy" id="552546"/>
    <lineage>
        <taxon>Bacteria</taxon>
        <taxon>Pseudomonadati</taxon>
        <taxon>Bacteroidota</taxon>
        <taxon>Flavobacteriia</taxon>
        <taxon>Flavobacteriales</taxon>
        <taxon>Flavobacteriaceae</taxon>
        <taxon>Flagellimonas</taxon>
    </lineage>
</organism>
<dbReference type="AlphaFoldDB" id="A0A444VK93"/>
<dbReference type="SUPFAM" id="SSF53756">
    <property type="entry name" value="UDP-Glycosyltransferase/glycogen phosphorylase"/>
    <property type="match status" value="1"/>
</dbReference>
<evidence type="ECO:0000313" key="2">
    <source>
        <dbReference type="Proteomes" id="UP000290261"/>
    </source>
</evidence>
<keyword evidence="1" id="KW-0808">Transferase</keyword>
<proteinExistence type="predicted"/>
<keyword evidence="2" id="KW-1185">Reference proteome</keyword>
<accession>A0A444VK93</accession>
<protein>
    <submittedName>
        <fullName evidence="1">Glycosyltransferase</fullName>
    </submittedName>
</protein>
<evidence type="ECO:0000313" key="1">
    <source>
        <dbReference type="EMBL" id="RYC51198.1"/>
    </source>
</evidence>
<dbReference type="Proteomes" id="UP000290261">
    <property type="component" value="Unassembled WGS sequence"/>
</dbReference>
<dbReference type="CDD" id="cd03801">
    <property type="entry name" value="GT4_PimA-like"/>
    <property type="match status" value="1"/>
</dbReference>
<dbReference type="RefSeq" id="WP_129654254.1">
    <property type="nucleotide sequence ID" value="NZ_ML142910.1"/>
</dbReference>
<comment type="caution">
    <text evidence="1">The sequence shown here is derived from an EMBL/GenBank/DDBJ whole genome shotgun (WGS) entry which is preliminary data.</text>
</comment>
<gene>
    <name evidence="1" type="ORF">DN53_13375</name>
</gene>
<sequence length="411" mass="46783">MKKALFIGHVWPEPSTTAAGHRMLQLLDAFQKFGYQITFASTAQKTEYSLDLAGMGITSVDILLNHSSFDVFISELSPDVVVFDRFMVEEQFGWRVAEFAPKAIRILNTEDLHGLRKAREEAHKKQEPFALDQWTNHPTTLRELASIYRSDLSLMISGYELTILQETLKVPENLLLHLPFMVKSISKQDYLQWPNFEDRKDFVTVGNGRHAPNVDSIQVLKTKIWPLIRKELPDAQIHVYGAYLPKQIKEMHHPEQGFLVKGWGEDIGDIMESARLVLAPIQFGAGIKGKLLDAMLHGAPSITTPIGAEGMHGNLPWNGTICRDWESFAQAAIKLYQNPVQWKEAQADGVVLVNTLYDKEKLQDQLQQTLETLHQNLDAHRGQNFIGRLLQHHTLASSKYMAKWIEAKNRR</sequence>
<dbReference type="Pfam" id="PF13692">
    <property type="entry name" value="Glyco_trans_1_4"/>
    <property type="match status" value="1"/>
</dbReference>
<dbReference type="EMBL" id="JJMP01000006">
    <property type="protein sequence ID" value="RYC51198.1"/>
    <property type="molecule type" value="Genomic_DNA"/>
</dbReference>
<dbReference type="GO" id="GO:0016740">
    <property type="term" value="F:transferase activity"/>
    <property type="evidence" value="ECO:0007669"/>
    <property type="project" value="UniProtKB-KW"/>
</dbReference>
<reference evidence="1 2" key="1">
    <citation type="submission" date="2014-04" db="EMBL/GenBank/DDBJ databases">
        <title>Whole genome of Muricauda olearia.</title>
        <authorList>
            <person name="Zhang X.-H."/>
            <person name="Tang K."/>
        </authorList>
    </citation>
    <scope>NUCLEOTIDE SEQUENCE [LARGE SCALE GENOMIC DNA]</scope>
    <source>
        <strain evidence="1 2">Th120</strain>
    </source>
</reference>
<name>A0A444VK93_9FLAO</name>